<organism evidence="3 4">
    <name type="scientific">Candidatus Methanoplasma termitum</name>
    <dbReference type="NCBI Taxonomy" id="1577791"/>
    <lineage>
        <taxon>Archaea</taxon>
        <taxon>Methanobacteriati</taxon>
        <taxon>Thermoplasmatota</taxon>
        <taxon>Thermoplasmata</taxon>
        <taxon>Methanomassiliicoccales</taxon>
        <taxon>Methanomassiliicoccaceae</taxon>
        <taxon>Candidatus Methanoplasma</taxon>
    </lineage>
</organism>
<dbReference type="Proteomes" id="UP000030787">
    <property type="component" value="Chromosome"/>
</dbReference>
<evidence type="ECO:0000256" key="2">
    <source>
        <dbReference type="SAM" id="MobiDB-lite"/>
    </source>
</evidence>
<evidence type="ECO:0000313" key="3">
    <source>
        <dbReference type="EMBL" id="AIZ56720.1"/>
    </source>
</evidence>
<name>A0A0A7LC20_9ARCH</name>
<proteinExistence type="predicted"/>
<dbReference type="OrthoDB" id="53385at2157"/>
<dbReference type="HOGENOM" id="CLU_000288_36_7_2"/>
<accession>A0A0A7LC20</accession>
<dbReference type="EMBL" id="CP010070">
    <property type="protein sequence ID" value="AIZ56720.1"/>
    <property type="molecule type" value="Genomic_DNA"/>
</dbReference>
<sequence length="136" mass="15456">MGVFYRWAWGVEQDYTKSFELHKSSAEKGDPFAQYKLGLLYIYNWSVGIRTEKGIEMISAGGLKTDGAEGIKWLKKSAENGVTKAQFMLGHFYQYGGSVEKNEKEAEKWYRLAAEGGDRDAESRLRSLEKGKKRGE</sequence>
<dbReference type="InterPro" id="IPR051726">
    <property type="entry name" value="Chitin_Synth_Reg"/>
</dbReference>
<evidence type="ECO:0000256" key="1">
    <source>
        <dbReference type="ARBA" id="ARBA00022737"/>
    </source>
</evidence>
<dbReference type="AlphaFoldDB" id="A0A0A7LC20"/>
<dbReference type="RefSeq" id="WP_048112470.1">
    <property type="nucleotide sequence ID" value="NZ_CP010070.1"/>
</dbReference>
<keyword evidence="1" id="KW-0677">Repeat</keyword>
<gene>
    <name evidence="3" type="ORF">Mpt1_c08440</name>
</gene>
<dbReference type="Gene3D" id="1.25.40.10">
    <property type="entry name" value="Tetratricopeptide repeat domain"/>
    <property type="match status" value="1"/>
</dbReference>
<dbReference type="STRING" id="1577791.Mpt1_c08440"/>
<dbReference type="Pfam" id="PF08238">
    <property type="entry name" value="Sel1"/>
    <property type="match status" value="3"/>
</dbReference>
<evidence type="ECO:0000313" key="4">
    <source>
        <dbReference type="Proteomes" id="UP000030787"/>
    </source>
</evidence>
<dbReference type="InterPro" id="IPR006597">
    <property type="entry name" value="Sel1-like"/>
</dbReference>
<protein>
    <submittedName>
        <fullName evidence="3">Sel1 repeat protein</fullName>
    </submittedName>
</protein>
<dbReference type="PANTHER" id="PTHR46430:SF1">
    <property type="entry name" value="CHITIN SYNTHASE REGULATOR SKT5-RELATED"/>
    <property type="match status" value="1"/>
</dbReference>
<dbReference type="KEGG" id="mear:Mpt1_c08440"/>
<dbReference type="PANTHER" id="PTHR46430">
    <property type="entry name" value="PROTEIN SKT5-RELATED"/>
    <property type="match status" value="1"/>
</dbReference>
<dbReference type="InterPro" id="IPR011990">
    <property type="entry name" value="TPR-like_helical_dom_sf"/>
</dbReference>
<reference evidence="3 4" key="1">
    <citation type="journal article" date="2014" name="Appl. Environ. Microbiol.">
        <title>Comparative Genome Analysis of 'Candidatus Methanoplasma termitum' Indicates a New Mode of Energy Metabolism in the Seventh Order of Methanogens.</title>
        <authorList>
            <person name="Lang K."/>
            <person name="Schuldes J."/>
            <person name="Klingl A."/>
            <person name="Poehlein A."/>
            <person name="Daniel R."/>
            <person name="Brune A."/>
        </authorList>
    </citation>
    <scope>NUCLEOTIDE SEQUENCE [LARGE SCALE GENOMIC DNA]</scope>
    <source>
        <strain evidence="4">Mpt1</strain>
    </source>
</reference>
<feature type="region of interest" description="Disordered" evidence="2">
    <location>
        <begin position="116"/>
        <end position="136"/>
    </location>
</feature>
<dbReference type="SMART" id="SM00671">
    <property type="entry name" value="SEL1"/>
    <property type="match status" value="3"/>
</dbReference>
<dbReference type="SUPFAM" id="SSF81901">
    <property type="entry name" value="HCP-like"/>
    <property type="match status" value="1"/>
</dbReference>
<keyword evidence="4" id="KW-1185">Reference proteome</keyword>
<dbReference type="GeneID" id="24818513"/>